<dbReference type="NCBIfam" id="TIGR00219">
    <property type="entry name" value="mreC"/>
    <property type="match status" value="1"/>
</dbReference>
<protein>
    <recommendedName>
        <fullName evidence="2 5">Cell shape-determining protein MreC</fullName>
    </recommendedName>
    <alternativeName>
        <fullName evidence="4 5">Cell shape protein MreC</fullName>
    </alternativeName>
</protein>
<feature type="domain" description="Rod shape-determining protein MreC beta-barrel core" evidence="7">
    <location>
        <begin position="121"/>
        <end position="270"/>
    </location>
</feature>
<keyword evidence="6" id="KW-0472">Membrane</keyword>
<reference evidence="8 9" key="1">
    <citation type="journal article" date="2017" name="Int. J. Syst. Evol. Microbiol.">
        <title>Arachidicoccus ginsenosidivorans sp. nov., with ginsenoside-converting activity isolated from ginseng cultivating soil.</title>
        <authorList>
            <person name="Siddiqi M.Z."/>
            <person name="Aslam Z."/>
            <person name="Im W.T."/>
        </authorList>
    </citation>
    <scope>NUCLEOTIDE SEQUENCE [LARGE SCALE GENOMIC DNA]</scope>
    <source>
        <strain evidence="8 9">Gsoil 809</strain>
    </source>
</reference>
<sequence>MKNIFLFIRRFFTFFMFLIFQVLSISFLVNYNKTYEAAYSNTAHAVTGDIQKKYNNIQYFFDLKSTNKHLAAENAALRSALSAYVRNADSLHLNNIYTLIDTTSVDTAGTVRKYHYYMAKVVSNSLSNENNYITIEKGAKQGIQKDMAVAGPNGIVGHVVAVSDNYSLVMSLLNHKSRVSGMLKKGFMPGLVEWDGKDPRFLTFSNIPKRTKLAKGDTVVTSNYSDNYPEGLMIGRVVTISQEDPSSNYYQIKLLAATDFRTLQYVYVIKNDFSKEQKEIETKAQK</sequence>
<dbReference type="InterPro" id="IPR007221">
    <property type="entry name" value="MreC"/>
</dbReference>
<accession>A0A5B8VJ48</accession>
<evidence type="ECO:0000313" key="8">
    <source>
        <dbReference type="EMBL" id="QEC71617.1"/>
    </source>
</evidence>
<dbReference type="InterPro" id="IPR042175">
    <property type="entry name" value="Cell/Rod_MreC_2"/>
</dbReference>
<keyword evidence="6" id="KW-0812">Transmembrane</keyword>
<keyword evidence="9" id="KW-1185">Reference proteome</keyword>
<evidence type="ECO:0000256" key="3">
    <source>
        <dbReference type="ARBA" id="ARBA00022960"/>
    </source>
</evidence>
<gene>
    <name evidence="8" type="primary">mreC</name>
    <name evidence="8" type="ORF">FSB73_07995</name>
</gene>
<dbReference type="InterPro" id="IPR055342">
    <property type="entry name" value="MreC_beta-barrel_core"/>
</dbReference>
<dbReference type="Pfam" id="PF04085">
    <property type="entry name" value="MreC"/>
    <property type="match status" value="1"/>
</dbReference>
<dbReference type="AlphaFoldDB" id="A0A5B8VJ48"/>
<evidence type="ECO:0000256" key="6">
    <source>
        <dbReference type="SAM" id="Phobius"/>
    </source>
</evidence>
<evidence type="ECO:0000259" key="7">
    <source>
        <dbReference type="Pfam" id="PF04085"/>
    </source>
</evidence>
<keyword evidence="3 5" id="KW-0133">Cell shape</keyword>
<evidence type="ECO:0000313" key="9">
    <source>
        <dbReference type="Proteomes" id="UP000321291"/>
    </source>
</evidence>
<dbReference type="NCBIfam" id="NF010532">
    <property type="entry name" value="PRK13922.9-3"/>
    <property type="match status" value="1"/>
</dbReference>
<dbReference type="PANTHER" id="PTHR34138:SF1">
    <property type="entry name" value="CELL SHAPE-DETERMINING PROTEIN MREC"/>
    <property type="match status" value="1"/>
</dbReference>
<dbReference type="Gene3D" id="2.40.10.350">
    <property type="entry name" value="Rod shape-determining protein MreC, domain 2"/>
    <property type="match status" value="1"/>
</dbReference>
<name>A0A5B8VJ48_9BACT</name>
<organism evidence="8 9">
    <name type="scientific">Arachidicoccus ginsenosidivorans</name>
    <dbReference type="NCBI Taxonomy" id="496057"/>
    <lineage>
        <taxon>Bacteria</taxon>
        <taxon>Pseudomonadati</taxon>
        <taxon>Bacteroidota</taxon>
        <taxon>Chitinophagia</taxon>
        <taxon>Chitinophagales</taxon>
        <taxon>Chitinophagaceae</taxon>
        <taxon>Arachidicoccus</taxon>
    </lineage>
</organism>
<keyword evidence="6" id="KW-1133">Transmembrane helix</keyword>
<evidence type="ECO:0000256" key="4">
    <source>
        <dbReference type="ARBA" id="ARBA00032089"/>
    </source>
</evidence>
<dbReference type="OrthoDB" id="9811827at2"/>
<feature type="transmembrane region" description="Helical" evidence="6">
    <location>
        <begin position="12"/>
        <end position="31"/>
    </location>
</feature>
<dbReference type="EMBL" id="CP042434">
    <property type="protein sequence ID" value="QEC71617.1"/>
    <property type="molecule type" value="Genomic_DNA"/>
</dbReference>
<evidence type="ECO:0000256" key="2">
    <source>
        <dbReference type="ARBA" id="ARBA00013855"/>
    </source>
</evidence>
<dbReference type="PIRSF" id="PIRSF038471">
    <property type="entry name" value="MreC"/>
    <property type="match status" value="1"/>
</dbReference>
<dbReference type="KEGG" id="agi:FSB73_07995"/>
<dbReference type="GO" id="GO:0005886">
    <property type="term" value="C:plasma membrane"/>
    <property type="evidence" value="ECO:0007669"/>
    <property type="project" value="TreeGrafter"/>
</dbReference>
<comment type="similarity">
    <text evidence="1 5">Belongs to the MreC family.</text>
</comment>
<dbReference type="RefSeq" id="WP_146780995.1">
    <property type="nucleotide sequence ID" value="NZ_CP042434.1"/>
</dbReference>
<dbReference type="InterPro" id="IPR042177">
    <property type="entry name" value="Cell/Rod_1"/>
</dbReference>
<proteinExistence type="inferred from homology"/>
<dbReference type="GO" id="GO:0008360">
    <property type="term" value="P:regulation of cell shape"/>
    <property type="evidence" value="ECO:0007669"/>
    <property type="project" value="UniProtKB-KW"/>
</dbReference>
<dbReference type="Proteomes" id="UP000321291">
    <property type="component" value="Chromosome"/>
</dbReference>
<dbReference type="PANTHER" id="PTHR34138">
    <property type="entry name" value="CELL SHAPE-DETERMINING PROTEIN MREC"/>
    <property type="match status" value="1"/>
</dbReference>
<evidence type="ECO:0000256" key="1">
    <source>
        <dbReference type="ARBA" id="ARBA00009369"/>
    </source>
</evidence>
<dbReference type="Gene3D" id="2.40.10.340">
    <property type="entry name" value="Rod shape-determining protein MreC, domain 1"/>
    <property type="match status" value="1"/>
</dbReference>
<comment type="function">
    <text evidence="5">Involved in formation and maintenance of cell shape.</text>
</comment>
<evidence type="ECO:0000256" key="5">
    <source>
        <dbReference type="PIRNR" id="PIRNR038471"/>
    </source>
</evidence>